<dbReference type="RefSeq" id="WP_381744039.1">
    <property type="nucleotide sequence ID" value="NZ_JBHSDP010000029.1"/>
</dbReference>
<keyword evidence="3" id="KW-1185">Reference proteome</keyword>
<accession>A0ABV8TPU4</accession>
<evidence type="ECO:0000256" key="1">
    <source>
        <dbReference type="SAM" id="MobiDB-lite"/>
    </source>
</evidence>
<name>A0ABV8TPU4_9ACTN</name>
<reference evidence="3" key="1">
    <citation type="journal article" date="2019" name="Int. J. Syst. Evol. Microbiol.">
        <title>The Global Catalogue of Microorganisms (GCM) 10K type strain sequencing project: providing services to taxonomists for standard genome sequencing and annotation.</title>
        <authorList>
            <consortium name="The Broad Institute Genomics Platform"/>
            <consortium name="The Broad Institute Genome Sequencing Center for Infectious Disease"/>
            <person name="Wu L."/>
            <person name="Ma J."/>
        </authorList>
    </citation>
    <scope>NUCLEOTIDE SEQUENCE [LARGE SCALE GENOMIC DNA]</scope>
    <source>
        <strain evidence="3">PCU 347</strain>
    </source>
</reference>
<dbReference type="EMBL" id="JBHSDP010000029">
    <property type="protein sequence ID" value="MFC4332586.1"/>
    <property type="molecule type" value="Genomic_DNA"/>
</dbReference>
<organism evidence="2 3">
    <name type="scientific">Streptomyces andamanensis</name>
    <dbReference type="NCBI Taxonomy" id="1565035"/>
    <lineage>
        <taxon>Bacteria</taxon>
        <taxon>Bacillati</taxon>
        <taxon>Actinomycetota</taxon>
        <taxon>Actinomycetes</taxon>
        <taxon>Kitasatosporales</taxon>
        <taxon>Streptomycetaceae</taxon>
        <taxon>Streptomyces</taxon>
    </lineage>
</organism>
<feature type="region of interest" description="Disordered" evidence="1">
    <location>
        <begin position="1"/>
        <end position="31"/>
    </location>
</feature>
<dbReference type="Proteomes" id="UP001595824">
    <property type="component" value="Unassembled WGS sequence"/>
</dbReference>
<feature type="compositionally biased region" description="Low complexity" evidence="1">
    <location>
        <begin position="17"/>
        <end position="31"/>
    </location>
</feature>
<comment type="caution">
    <text evidence="2">The sequence shown here is derived from an EMBL/GenBank/DDBJ whole genome shotgun (WGS) entry which is preliminary data.</text>
</comment>
<sequence>MHAAPRTATGRVRGCVPLAAPSSPPLSSRPLSAQRLVADRAVDLLRVSSALCTACTAPGRARRRA</sequence>
<evidence type="ECO:0000313" key="2">
    <source>
        <dbReference type="EMBL" id="MFC4332586.1"/>
    </source>
</evidence>
<proteinExistence type="predicted"/>
<gene>
    <name evidence="2" type="ORF">ACFPC0_33440</name>
</gene>
<evidence type="ECO:0000313" key="3">
    <source>
        <dbReference type="Proteomes" id="UP001595824"/>
    </source>
</evidence>
<protein>
    <submittedName>
        <fullName evidence="2">Uncharacterized protein</fullName>
    </submittedName>
</protein>